<evidence type="ECO:0000256" key="1">
    <source>
        <dbReference type="ARBA" id="ARBA00022598"/>
    </source>
</evidence>
<organism evidence="7 8">
    <name type="scientific">Kitasatospora phosalacinea</name>
    <dbReference type="NCBI Taxonomy" id="2065"/>
    <lineage>
        <taxon>Bacteria</taxon>
        <taxon>Bacillati</taxon>
        <taxon>Actinomycetota</taxon>
        <taxon>Actinomycetes</taxon>
        <taxon>Kitasatosporales</taxon>
        <taxon>Streptomycetaceae</taxon>
        <taxon>Kitasatospora</taxon>
    </lineage>
</organism>
<feature type="compositionally biased region" description="Low complexity" evidence="6">
    <location>
        <begin position="11"/>
        <end position="24"/>
    </location>
</feature>
<keyword evidence="3 5" id="KW-0067">ATP-binding</keyword>
<sequence>MNTPPLQRSSGPGVARAPAPARRPGAPPPLLRFGVEEEFLLTSPRSRITVPAAEAVVADAARTLGPRAQYEFLTTQVEGCTRPVGTAAELRAELADTRGVLLAAADRAHCRLVATGTAVLPSHHPLTVTPKPRYLLLADRVDGVADQIGAELCGCHVHLGDLTHRQALSLSARMRGWLPLFQAFCANSPFCEGTDHGTASNRPERYARWPTFGPAPVLDETGYRAALDRMLADGVILDRRMLYWFARPSEHLPTLEVRIADSCADLDTVLLLAVLLRALAHTLLDPRTRARPRPVPDGALRLAHRRAASAALDARLPDPLTGHPQPVRQLLPALVEFTAPALLRTHELGLVRHLSARLLATGCGADHQRAALARHGRLSAVVDDLAHRTATTAPLR</sequence>
<dbReference type="EMBL" id="JBHYPX010000034">
    <property type="protein sequence ID" value="MFE1353842.1"/>
    <property type="molecule type" value="Genomic_DNA"/>
</dbReference>
<dbReference type="RefSeq" id="WP_380315140.1">
    <property type="nucleotide sequence ID" value="NZ_JBHYPW010000001.1"/>
</dbReference>
<feature type="region of interest" description="Disordered" evidence="6">
    <location>
        <begin position="1"/>
        <end position="29"/>
    </location>
</feature>
<dbReference type="InterPro" id="IPR011793">
    <property type="entry name" value="YbdK"/>
</dbReference>
<dbReference type="HAMAP" id="MF_01609">
    <property type="entry name" value="Glu_cys_ligase_2"/>
    <property type="match status" value="1"/>
</dbReference>
<keyword evidence="8" id="KW-1185">Reference proteome</keyword>
<gene>
    <name evidence="7" type="ORF">ACFW6T_17820</name>
</gene>
<dbReference type="InterPro" id="IPR006336">
    <property type="entry name" value="GCS2"/>
</dbReference>
<dbReference type="InterPro" id="IPR014746">
    <property type="entry name" value="Gln_synth/guanido_kin_cat_dom"/>
</dbReference>
<keyword evidence="1 5" id="KW-0436">Ligase</keyword>
<accession>A0ABW6GM62</accession>
<comment type="catalytic activity">
    <reaction evidence="4 5">
        <text>L-cysteine + L-glutamate + ATP = gamma-L-glutamyl-L-cysteine + ADP + phosphate + H(+)</text>
        <dbReference type="Rhea" id="RHEA:13285"/>
        <dbReference type="ChEBI" id="CHEBI:15378"/>
        <dbReference type="ChEBI" id="CHEBI:29985"/>
        <dbReference type="ChEBI" id="CHEBI:30616"/>
        <dbReference type="ChEBI" id="CHEBI:35235"/>
        <dbReference type="ChEBI" id="CHEBI:43474"/>
        <dbReference type="ChEBI" id="CHEBI:58173"/>
        <dbReference type="ChEBI" id="CHEBI:456216"/>
        <dbReference type="EC" id="6.3.2.2"/>
    </reaction>
</comment>
<evidence type="ECO:0000256" key="5">
    <source>
        <dbReference type="HAMAP-Rule" id="MF_01609"/>
    </source>
</evidence>
<evidence type="ECO:0000256" key="6">
    <source>
        <dbReference type="SAM" id="MobiDB-lite"/>
    </source>
</evidence>
<evidence type="ECO:0000256" key="2">
    <source>
        <dbReference type="ARBA" id="ARBA00022741"/>
    </source>
</evidence>
<evidence type="ECO:0000313" key="8">
    <source>
        <dbReference type="Proteomes" id="UP001599542"/>
    </source>
</evidence>
<dbReference type="GO" id="GO:0016874">
    <property type="term" value="F:ligase activity"/>
    <property type="evidence" value="ECO:0007669"/>
    <property type="project" value="UniProtKB-KW"/>
</dbReference>
<reference evidence="7 8" key="1">
    <citation type="submission" date="2024-09" db="EMBL/GenBank/DDBJ databases">
        <title>The Natural Products Discovery Center: Release of the First 8490 Sequenced Strains for Exploring Actinobacteria Biosynthetic Diversity.</title>
        <authorList>
            <person name="Kalkreuter E."/>
            <person name="Kautsar S.A."/>
            <person name="Yang D."/>
            <person name="Bader C.D."/>
            <person name="Teijaro C.N."/>
            <person name="Fluegel L."/>
            <person name="Davis C.M."/>
            <person name="Simpson J.R."/>
            <person name="Lauterbach L."/>
            <person name="Steele A.D."/>
            <person name="Gui C."/>
            <person name="Meng S."/>
            <person name="Li G."/>
            <person name="Viehrig K."/>
            <person name="Ye F."/>
            <person name="Su P."/>
            <person name="Kiefer A.F."/>
            <person name="Nichols A."/>
            <person name="Cepeda A.J."/>
            <person name="Yan W."/>
            <person name="Fan B."/>
            <person name="Jiang Y."/>
            <person name="Adhikari A."/>
            <person name="Zheng C.-J."/>
            <person name="Schuster L."/>
            <person name="Cowan T.M."/>
            <person name="Smanski M.J."/>
            <person name="Chevrette M.G."/>
            <person name="De Carvalho L.P.S."/>
            <person name="Shen B."/>
        </authorList>
    </citation>
    <scope>NUCLEOTIDE SEQUENCE [LARGE SCALE GENOMIC DNA]</scope>
    <source>
        <strain evidence="7 8">NPDC058753</strain>
    </source>
</reference>
<dbReference type="InterPro" id="IPR050141">
    <property type="entry name" value="GCL_type2/YbdK_subfam"/>
</dbReference>
<evidence type="ECO:0000256" key="4">
    <source>
        <dbReference type="ARBA" id="ARBA00048819"/>
    </source>
</evidence>
<keyword evidence="2 5" id="KW-0547">Nucleotide-binding</keyword>
<comment type="caution">
    <text evidence="7">The sequence shown here is derived from an EMBL/GenBank/DDBJ whole genome shotgun (WGS) entry which is preliminary data.</text>
</comment>
<dbReference type="Proteomes" id="UP001599542">
    <property type="component" value="Unassembled WGS sequence"/>
</dbReference>
<comment type="similarity">
    <text evidence="5">Belongs to the glutamate--cysteine ligase type 2 family. YbdK subfamily.</text>
</comment>
<dbReference type="NCBIfam" id="TIGR02050">
    <property type="entry name" value="gshA_cyan_rel"/>
    <property type="match status" value="1"/>
</dbReference>
<dbReference type="SUPFAM" id="SSF55931">
    <property type="entry name" value="Glutamine synthetase/guanido kinase"/>
    <property type="match status" value="1"/>
</dbReference>
<evidence type="ECO:0000313" key="7">
    <source>
        <dbReference type="EMBL" id="MFE1353842.1"/>
    </source>
</evidence>
<name>A0ABW6GM62_9ACTN</name>
<dbReference type="PANTHER" id="PTHR36510">
    <property type="entry name" value="GLUTAMATE--CYSTEINE LIGASE 2-RELATED"/>
    <property type="match status" value="1"/>
</dbReference>
<dbReference type="PANTHER" id="PTHR36510:SF1">
    <property type="entry name" value="GLUTAMATE--CYSTEINE LIGASE 2-RELATED"/>
    <property type="match status" value="1"/>
</dbReference>
<dbReference type="Gene3D" id="3.30.590.20">
    <property type="match status" value="1"/>
</dbReference>
<protein>
    <recommendedName>
        <fullName evidence="5">Putative glutamate--cysteine ligase 2</fullName>
        <ecNumber evidence="5">6.3.2.2</ecNumber>
    </recommendedName>
    <alternativeName>
        <fullName evidence="5">Gamma-glutamylcysteine synthetase 2</fullName>
        <shortName evidence="5">GCS 2</shortName>
        <shortName evidence="5">Gamma-GCS 2</shortName>
    </alternativeName>
</protein>
<comment type="function">
    <text evidence="5">ATP-dependent carboxylate-amine ligase which exhibits weak glutamate--cysteine ligase activity.</text>
</comment>
<dbReference type="Pfam" id="PF04107">
    <property type="entry name" value="GCS2"/>
    <property type="match status" value="1"/>
</dbReference>
<feature type="compositionally biased region" description="Polar residues" evidence="6">
    <location>
        <begin position="1"/>
        <end position="10"/>
    </location>
</feature>
<evidence type="ECO:0000256" key="3">
    <source>
        <dbReference type="ARBA" id="ARBA00022840"/>
    </source>
</evidence>
<proteinExistence type="inferred from homology"/>
<dbReference type="EC" id="6.3.2.2" evidence="5"/>